<keyword evidence="8" id="KW-0902">Two-component regulatory system</keyword>
<comment type="catalytic activity">
    <reaction evidence="1">
        <text>ATP + protein L-histidine = ADP + protein N-phospho-L-histidine.</text>
        <dbReference type="EC" id="2.7.13.3"/>
    </reaction>
</comment>
<dbReference type="SUPFAM" id="SSF48452">
    <property type="entry name" value="TPR-like"/>
    <property type="match status" value="2"/>
</dbReference>
<feature type="coiled-coil region" evidence="10">
    <location>
        <begin position="380"/>
        <end position="428"/>
    </location>
</feature>
<keyword evidence="5" id="KW-0547">Nucleotide-binding</keyword>
<dbReference type="InterPro" id="IPR006597">
    <property type="entry name" value="Sel1-like"/>
</dbReference>
<evidence type="ECO:0000256" key="2">
    <source>
        <dbReference type="ARBA" id="ARBA00012438"/>
    </source>
</evidence>
<dbReference type="Pfam" id="PF02518">
    <property type="entry name" value="HATPase_c"/>
    <property type="match status" value="1"/>
</dbReference>
<dbReference type="EC" id="2.7.13.3" evidence="2"/>
<proteinExistence type="predicted"/>
<organism evidence="13 14">
    <name type="scientific">Pontibacter burrus</name>
    <dbReference type="NCBI Taxonomy" id="2704466"/>
    <lineage>
        <taxon>Bacteria</taxon>
        <taxon>Pseudomonadati</taxon>
        <taxon>Bacteroidota</taxon>
        <taxon>Cytophagia</taxon>
        <taxon>Cytophagales</taxon>
        <taxon>Hymenobacteraceae</taxon>
        <taxon>Pontibacter</taxon>
    </lineage>
</organism>
<dbReference type="InterPro" id="IPR050351">
    <property type="entry name" value="BphY/WalK/GraS-like"/>
</dbReference>
<dbReference type="SUPFAM" id="SSF47384">
    <property type="entry name" value="Homodimeric domain of signal transducing histidine kinase"/>
    <property type="match status" value="1"/>
</dbReference>
<evidence type="ECO:0000256" key="9">
    <source>
        <dbReference type="PROSITE-ProRule" id="PRU00339"/>
    </source>
</evidence>
<evidence type="ECO:0000256" key="11">
    <source>
        <dbReference type="SAM" id="Phobius"/>
    </source>
</evidence>
<dbReference type="InterPro" id="IPR019734">
    <property type="entry name" value="TPR_rpt"/>
</dbReference>
<dbReference type="Gene3D" id="1.25.40.10">
    <property type="entry name" value="Tetratricopeptide repeat domain"/>
    <property type="match status" value="3"/>
</dbReference>
<keyword evidence="10" id="KW-0175">Coiled coil</keyword>
<dbReference type="RefSeq" id="WP_163913120.1">
    <property type="nucleotide sequence ID" value="NZ_JAAGWD010000002.1"/>
</dbReference>
<dbReference type="SMART" id="SM00671">
    <property type="entry name" value="SEL1"/>
    <property type="match status" value="4"/>
</dbReference>
<dbReference type="InterPro" id="IPR003594">
    <property type="entry name" value="HATPase_dom"/>
</dbReference>
<dbReference type="PANTHER" id="PTHR42878">
    <property type="entry name" value="TWO-COMPONENT HISTIDINE KINASE"/>
    <property type="match status" value="1"/>
</dbReference>
<dbReference type="InterPro" id="IPR011990">
    <property type="entry name" value="TPR-like_helical_dom_sf"/>
</dbReference>
<feature type="repeat" description="TPR" evidence="9">
    <location>
        <begin position="197"/>
        <end position="230"/>
    </location>
</feature>
<dbReference type="InterPro" id="IPR005467">
    <property type="entry name" value="His_kinase_dom"/>
</dbReference>
<evidence type="ECO:0000313" key="13">
    <source>
        <dbReference type="EMBL" id="NEM97069.1"/>
    </source>
</evidence>
<dbReference type="GO" id="GO:0000155">
    <property type="term" value="F:phosphorelay sensor kinase activity"/>
    <property type="evidence" value="ECO:0007669"/>
    <property type="project" value="InterPro"/>
</dbReference>
<keyword evidence="11" id="KW-1133">Transmembrane helix</keyword>
<feature type="repeat" description="TPR" evidence="9">
    <location>
        <begin position="117"/>
        <end position="150"/>
    </location>
</feature>
<keyword evidence="7" id="KW-0067">ATP-binding</keyword>
<dbReference type="PROSITE" id="PS50005">
    <property type="entry name" value="TPR"/>
    <property type="match status" value="4"/>
</dbReference>
<evidence type="ECO:0000256" key="10">
    <source>
        <dbReference type="SAM" id="Coils"/>
    </source>
</evidence>
<dbReference type="Gene3D" id="1.10.287.130">
    <property type="match status" value="1"/>
</dbReference>
<protein>
    <recommendedName>
        <fullName evidence="2">histidine kinase</fullName>
        <ecNumber evidence="2">2.7.13.3</ecNumber>
    </recommendedName>
</protein>
<feature type="domain" description="Histidine kinase" evidence="12">
    <location>
        <begin position="435"/>
        <end position="651"/>
    </location>
</feature>
<evidence type="ECO:0000256" key="4">
    <source>
        <dbReference type="ARBA" id="ARBA00022679"/>
    </source>
</evidence>
<evidence type="ECO:0000259" key="12">
    <source>
        <dbReference type="PROSITE" id="PS50109"/>
    </source>
</evidence>
<dbReference type="Proteomes" id="UP000474777">
    <property type="component" value="Unassembled WGS sequence"/>
</dbReference>
<dbReference type="PANTHER" id="PTHR42878:SF7">
    <property type="entry name" value="SENSOR HISTIDINE KINASE GLRK"/>
    <property type="match status" value="1"/>
</dbReference>
<evidence type="ECO:0000256" key="3">
    <source>
        <dbReference type="ARBA" id="ARBA00022553"/>
    </source>
</evidence>
<keyword evidence="14" id="KW-1185">Reference proteome</keyword>
<reference evidence="13 14" key="1">
    <citation type="submission" date="2020-02" db="EMBL/GenBank/DDBJ databases">
        <authorList>
            <person name="Kim M.K."/>
        </authorList>
    </citation>
    <scope>NUCLEOTIDE SEQUENCE [LARGE SCALE GENOMIC DNA]</scope>
    <source>
        <strain evidence="13 14">BT327</strain>
    </source>
</reference>
<keyword evidence="3" id="KW-0597">Phosphoprotein</keyword>
<dbReference type="GO" id="GO:0007234">
    <property type="term" value="P:osmosensory signaling via phosphorelay pathway"/>
    <property type="evidence" value="ECO:0007669"/>
    <property type="project" value="TreeGrafter"/>
</dbReference>
<feature type="repeat" description="TPR" evidence="9">
    <location>
        <begin position="77"/>
        <end position="110"/>
    </location>
</feature>
<dbReference type="AlphaFoldDB" id="A0A6B3LJZ6"/>
<sequence>MTAVLLLQFIFALIVPPFKGNTANSSTEQDKSALHHRTEELCDLSKSYWYSDPKKAVAFGKEAIEAAAKIEDKKLLAKAYNNTGVGYFNLGDYNTATEHYYEAIKLREQIADTIGLSASYNNIANIYNRQNNYGKAIAYYQKALTYGNAARDTISIARALTNMGNAYQRKKDYNLALKYYLRSLPLKEKINDQRGVVISLVNIGFTYQKQGKYPNALHYLQRGLALTFRSNNLHDRIYAYRGMAETYWGLKDYEKATLYGHQSLELAQQTHSKSEIKTSAETLHQIYNEIGNYKEAYEYLRLYTIYTDSTNSEEITRQTTSFQVKYETAQKEKENLLLLAEHERHEHELKNKTFIQYATIVLLIMALALIVITYRGNRRMKRLNKLLSRKNKKVSRYSENIKQQKNELAEQAHALHNQKEELERLNYQKDKLFSVVAHDLRGPLLSLKSLLQMLSMGKIPEEKFHYFAKVLEGEQQNTLWLVDNLLLWTRSQMQGATLKLQHVSIHALVEENIKLLTPQAQRKGIALYNEVHPKALAYADAEMIKLVLRNLVSNAIKFCSKADTITIATELLENKQLQIAVRDTGIGISAENQARLFGLRTYTTLGTAREKGSGLGLALCKDFIESNGGRIWVESAPGEGCIFKFTLPISTRQNSETPELQTTAAIL</sequence>
<dbReference type="PROSITE" id="PS50293">
    <property type="entry name" value="TPR_REGION"/>
    <property type="match status" value="1"/>
</dbReference>
<evidence type="ECO:0000256" key="6">
    <source>
        <dbReference type="ARBA" id="ARBA00022777"/>
    </source>
</evidence>
<gene>
    <name evidence="13" type="ORF">GXP69_05115</name>
</gene>
<dbReference type="SMART" id="SM00387">
    <property type="entry name" value="HATPase_c"/>
    <property type="match status" value="1"/>
</dbReference>
<dbReference type="SMART" id="SM00388">
    <property type="entry name" value="HisKA"/>
    <property type="match status" value="1"/>
</dbReference>
<dbReference type="InterPro" id="IPR036097">
    <property type="entry name" value="HisK_dim/P_sf"/>
</dbReference>
<keyword evidence="9" id="KW-0802">TPR repeat</keyword>
<dbReference type="PRINTS" id="PR00344">
    <property type="entry name" value="BCTRLSENSOR"/>
</dbReference>
<evidence type="ECO:0000256" key="7">
    <source>
        <dbReference type="ARBA" id="ARBA00022840"/>
    </source>
</evidence>
<dbReference type="Gene3D" id="3.30.565.10">
    <property type="entry name" value="Histidine kinase-like ATPase, C-terminal domain"/>
    <property type="match status" value="1"/>
</dbReference>
<dbReference type="CDD" id="cd00082">
    <property type="entry name" value="HisKA"/>
    <property type="match status" value="1"/>
</dbReference>
<dbReference type="EMBL" id="JAAGWD010000002">
    <property type="protein sequence ID" value="NEM97069.1"/>
    <property type="molecule type" value="Genomic_DNA"/>
</dbReference>
<name>A0A6B3LJZ6_9BACT</name>
<dbReference type="InterPro" id="IPR036890">
    <property type="entry name" value="HATPase_C_sf"/>
</dbReference>
<dbReference type="Pfam" id="PF13424">
    <property type="entry name" value="TPR_12"/>
    <property type="match status" value="2"/>
</dbReference>
<evidence type="ECO:0000256" key="1">
    <source>
        <dbReference type="ARBA" id="ARBA00000085"/>
    </source>
</evidence>
<keyword evidence="11" id="KW-0472">Membrane</keyword>
<dbReference type="GO" id="GO:0000156">
    <property type="term" value="F:phosphorelay response regulator activity"/>
    <property type="evidence" value="ECO:0007669"/>
    <property type="project" value="TreeGrafter"/>
</dbReference>
<dbReference type="InterPro" id="IPR003661">
    <property type="entry name" value="HisK_dim/P_dom"/>
</dbReference>
<feature type="transmembrane region" description="Helical" evidence="11">
    <location>
        <begin position="354"/>
        <end position="374"/>
    </location>
</feature>
<dbReference type="GO" id="GO:0005524">
    <property type="term" value="F:ATP binding"/>
    <property type="evidence" value="ECO:0007669"/>
    <property type="project" value="UniProtKB-KW"/>
</dbReference>
<dbReference type="SMART" id="SM00028">
    <property type="entry name" value="TPR"/>
    <property type="match status" value="5"/>
</dbReference>
<comment type="caution">
    <text evidence="13">The sequence shown here is derived from an EMBL/GenBank/DDBJ whole genome shotgun (WGS) entry which is preliminary data.</text>
</comment>
<dbReference type="SUPFAM" id="SSF55874">
    <property type="entry name" value="ATPase domain of HSP90 chaperone/DNA topoisomerase II/histidine kinase"/>
    <property type="match status" value="1"/>
</dbReference>
<keyword evidence="11" id="KW-0812">Transmembrane</keyword>
<evidence type="ECO:0000313" key="14">
    <source>
        <dbReference type="Proteomes" id="UP000474777"/>
    </source>
</evidence>
<keyword evidence="6" id="KW-0418">Kinase</keyword>
<evidence type="ECO:0000256" key="5">
    <source>
        <dbReference type="ARBA" id="ARBA00022741"/>
    </source>
</evidence>
<dbReference type="InterPro" id="IPR004358">
    <property type="entry name" value="Sig_transdc_His_kin-like_C"/>
</dbReference>
<evidence type="ECO:0000256" key="8">
    <source>
        <dbReference type="ARBA" id="ARBA00023012"/>
    </source>
</evidence>
<feature type="repeat" description="TPR" evidence="9">
    <location>
        <begin position="157"/>
        <end position="190"/>
    </location>
</feature>
<accession>A0A6B3LJZ6</accession>
<keyword evidence="4" id="KW-0808">Transferase</keyword>
<dbReference type="GO" id="GO:0030295">
    <property type="term" value="F:protein kinase activator activity"/>
    <property type="evidence" value="ECO:0007669"/>
    <property type="project" value="TreeGrafter"/>
</dbReference>
<dbReference type="PROSITE" id="PS50109">
    <property type="entry name" value="HIS_KIN"/>
    <property type="match status" value="1"/>
</dbReference>